<keyword evidence="1" id="KW-0819">tRNA processing</keyword>
<dbReference type="SMART" id="SM00450">
    <property type="entry name" value="RHOD"/>
    <property type="match status" value="1"/>
</dbReference>
<organism evidence="3 4">
    <name type="scientific">Candidatus Staskawiczbacteria bacterium RIFCSPHIGHO2_01_FULL_39_25</name>
    <dbReference type="NCBI Taxonomy" id="1802202"/>
    <lineage>
        <taxon>Bacteria</taxon>
        <taxon>Candidatus Staskawicziibacteriota</taxon>
    </lineage>
</organism>
<dbReference type="GO" id="GO:0016705">
    <property type="term" value="F:oxidoreductase activity, acting on paired donors, with incorporation or reduction of molecular oxygen"/>
    <property type="evidence" value="ECO:0007669"/>
    <property type="project" value="UniProtKB-UniRule"/>
</dbReference>
<dbReference type="InterPro" id="IPR020936">
    <property type="entry name" value="TrhO"/>
</dbReference>
<evidence type="ECO:0000256" key="1">
    <source>
        <dbReference type="HAMAP-Rule" id="MF_00469"/>
    </source>
</evidence>
<evidence type="ECO:0000313" key="4">
    <source>
        <dbReference type="Proteomes" id="UP000176855"/>
    </source>
</evidence>
<dbReference type="SUPFAM" id="SSF52821">
    <property type="entry name" value="Rhodanese/Cell cycle control phosphatase"/>
    <property type="match status" value="1"/>
</dbReference>
<sequence>MNQGAYTIILFYKFTHIKNPEKFKIQQRKIAESFGLKGRMLIATEGVNATFEGTTKNIKGYMKSLRQQRVFKDVTFKDSAGNGKAFTKLMVKVRPEVVTLGAGDFNIKKETARAITAKELDQFYQKKEDFVVLDLRNDYEIQAGHFTNTVNPKLRNFRELPEKMNELAHLKSKKVVAVCTGGIRCEKATCLLKKKGFKNIYQLKDGIHAYIKKFPGKNFKGSLFVFDNRMTTPIVDSANREVVARCAFCNAPCEEFYNDDSFRPSKKVICCDNCIARYQHKLRRCIPA</sequence>
<dbReference type="InterPro" id="IPR036873">
    <property type="entry name" value="Rhodanese-like_dom_sf"/>
</dbReference>
<dbReference type="Pfam" id="PF17773">
    <property type="entry name" value="UPF0176_N"/>
    <property type="match status" value="1"/>
</dbReference>
<accession>A0A1G2HNK3</accession>
<dbReference type="HAMAP" id="MF_00469">
    <property type="entry name" value="TrhO"/>
    <property type="match status" value="1"/>
</dbReference>
<dbReference type="EMBL" id="MHOO01000011">
    <property type="protein sequence ID" value="OGZ63860.1"/>
    <property type="molecule type" value="Genomic_DNA"/>
</dbReference>
<dbReference type="InterPro" id="IPR040503">
    <property type="entry name" value="TRHO_N"/>
</dbReference>
<dbReference type="PROSITE" id="PS50206">
    <property type="entry name" value="RHODANESE_3"/>
    <property type="match status" value="1"/>
</dbReference>
<dbReference type="Proteomes" id="UP000176855">
    <property type="component" value="Unassembled WGS sequence"/>
</dbReference>
<reference evidence="3 4" key="1">
    <citation type="journal article" date="2016" name="Nat. Commun.">
        <title>Thousands of microbial genomes shed light on interconnected biogeochemical processes in an aquifer system.</title>
        <authorList>
            <person name="Anantharaman K."/>
            <person name="Brown C.T."/>
            <person name="Hug L.A."/>
            <person name="Sharon I."/>
            <person name="Castelle C.J."/>
            <person name="Probst A.J."/>
            <person name="Thomas B.C."/>
            <person name="Singh A."/>
            <person name="Wilkins M.J."/>
            <person name="Karaoz U."/>
            <person name="Brodie E.L."/>
            <person name="Williams K.H."/>
            <person name="Hubbard S.S."/>
            <person name="Banfield J.F."/>
        </authorList>
    </citation>
    <scope>NUCLEOTIDE SEQUENCE [LARGE SCALE GENOMIC DNA]</scope>
</reference>
<dbReference type="Gene3D" id="3.40.250.10">
    <property type="entry name" value="Rhodanese-like domain"/>
    <property type="match status" value="1"/>
</dbReference>
<dbReference type="GO" id="GO:0006400">
    <property type="term" value="P:tRNA modification"/>
    <property type="evidence" value="ECO:0007669"/>
    <property type="project" value="UniProtKB-UniRule"/>
</dbReference>
<dbReference type="PANTHER" id="PTHR43268:SF6">
    <property type="entry name" value="THIOSULFATE SULFURTRANSFERASE_RHODANESE-LIKE DOMAIN-CONTAINING PROTEIN 2"/>
    <property type="match status" value="1"/>
</dbReference>
<dbReference type="AlphaFoldDB" id="A0A1G2HNK3"/>
<keyword evidence="1" id="KW-0560">Oxidoreductase</keyword>
<dbReference type="NCBIfam" id="NF001135">
    <property type="entry name" value="PRK00142.1-3"/>
    <property type="match status" value="1"/>
</dbReference>
<name>A0A1G2HNK3_9BACT</name>
<evidence type="ECO:0000313" key="3">
    <source>
        <dbReference type="EMBL" id="OGZ63860.1"/>
    </source>
</evidence>
<comment type="catalytic activity">
    <reaction evidence="1">
        <text>uridine(34) in tRNA + AH2 + O2 = 5-hydroxyuridine(34) in tRNA + A + H2O</text>
        <dbReference type="Rhea" id="RHEA:64224"/>
        <dbReference type="Rhea" id="RHEA-COMP:11727"/>
        <dbReference type="Rhea" id="RHEA-COMP:13381"/>
        <dbReference type="ChEBI" id="CHEBI:13193"/>
        <dbReference type="ChEBI" id="CHEBI:15377"/>
        <dbReference type="ChEBI" id="CHEBI:15379"/>
        <dbReference type="ChEBI" id="CHEBI:17499"/>
        <dbReference type="ChEBI" id="CHEBI:65315"/>
        <dbReference type="ChEBI" id="CHEBI:136877"/>
    </reaction>
</comment>
<proteinExistence type="inferred from homology"/>
<gene>
    <name evidence="1" type="primary">trhO</name>
    <name evidence="3" type="ORF">A2730_01055</name>
</gene>
<dbReference type="Pfam" id="PF00581">
    <property type="entry name" value="Rhodanese"/>
    <property type="match status" value="1"/>
</dbReference>
<dbReference type="InterPro" id="IPR001763">
    <property type="entry name" value="Rhodanese-like_dom"/>
</dbReference>
<protein>
    <recommendedName>
        <fullName evidence="1">tRNA uridine(34) hydroxylase</fullName>
        <ecNumber evidence="1">1.14.-.-</ecNumber>
    </recommendedName>
    <alternativeName>
        <fullName evidence="1">tRNA hydroxylation protein O</fullName>
    </alternativeName>
</protein>
<feature type="domain" description="Rhodanese" evidence="2">
    <location>
        <begin position="126"/>
        <end position="219"/>
    </location>
</feature>
<dbReference type="EC" id="1.14.-.-" evidence="1"/>
<comment type="caution">
    <text evidence="3">The sequence shown here is derived from an EMBL/GenBank/DDBJ whole genome shotgun (WGS) entry which is preliminary data.</text>
</comment>
<dbReference type="PANTHER" id="PTHR43268">
    <property type="entry name" value="THIOSULFATE SULFURTRANSFERASE/RHODANESE-LIKE DOMAIN-CONTAINING PROTEIN 2"/>
    <property type="match status" value="1"/>
</dbReference>
<dbReference type="STRING" id="1802202.A2730_01055"/>
<dbReference type="InterPro" id="IPR022111">
    <property type="entry name" value="Rhodanese_C"/>
</dbReference>
<comment type="similarity">
    <text evidence="1">Belongs to the TrhO family.</text>
</comment>
<dbReference type="Pfam" id="PF12368">
    <property type="entry name" value="Rhodanese_C"/>
    <property type="match status" value="1"/>
</dbReference>
<dbReference type="Gene3D" id="3.30.70.100">
    <property type="match status" value="1"/>
</dbReference>
<evidence type="ECO:0000259" key="2">
    <source>
        <dbReference type="PROSITE" id="PS50206"/>
    </source>
</evidence>
<comment type="function">
    <text evidence="1">Catalyzes oxygen-dependent 5-hydroxyuridine (ho5U) modification at position 34 in tRNAs.</text>
</comment>